<dbReference type="Gene3D" id="3.90.550.10">
    <property type="entry name" value="Spore Coat Polysaccharide Biosynthesis Protein SpsA, Chain A"/>
    <property type="match status" value="1"/>
</dbReference>
<dbReference type="PANTHER" id="PTHR22572">
    <property type="entry name" value="SUGAR-1-PHOSPHATE GUANYL TRANSFERASE"/>
    <property type="match status" value="1"/>
</dbReference>
<name>A0A5K7ZFM7_9BACT</name>
<evidence type="ECO:0000259" key="1">
    <source>
        <dbReference type="Pfam" id="PF00483"/>
    </source>
</evidence>
<dbReference type="InterPro" id="IPR050486">
    <property type="entry name" value="Mannose-1P_guanyltransferase"/>
</dbReference>
<reference evidence="2 3" key="1">
    <citation type="submission" date="2019-11" db="EMBL/GenBank/DDBJ databases">
        <title>Comparative genomics of hydrocarbon-degrading Desulfosarcina strains.</title>
        <authorList>
            <person name="Watanabe M."/>
            <person name="Kojima H."/>
            <person name="Fukui M."/>
        </authorList>
    </citation>
    <scope>NUCLEOTIDE SEQUENCE [LARGE SCALE GENOMIC DNA]</scope>
    <source>
        <strain evidence="2 3">28bB2T</strain>
    </source>
</reference>
<dbReference type="Proteomes" id="UP000425960">
    <property type="component" value="Chromosome"/>
</dbReference>
<dbReference type="InterPro" id="IPR005835">
    <property type="entry name" value="NTP_transferase_dom"/>
</dbReference>
<protein>
    <submittedName>
        <fullName evidence="2">Nucleoside-diphosphate-sugar pyrophosphorylase</fullName>
    </submittedName>
</protein>
<accession>A0A5K7ZFM7</accession>
<dbReference type="EMBL" id="AP021876">
    <property type="protein sequence ID" value="BBO79766.1"/>
    <property type="molecule type" value="Genomic_DNA"/>
</dbReference>
<organism evidence="2 3">
    <name type="scientific">Desulfosarcina ovata subsp. sediminis</name>
    <dbReference type="NCBI Taxonomy" id="885957"/>
    <lineage>
        <taxon>Bacteria</taxon>
        <taxon>Pseudomonadati</taxon>
        <taxon>Thermodesulfobacteriota</taxon>
        <taxon>Desulfobacteria</taxon>
        <taxon>Desulfobacterales</taxon>
        <taxon>Desulfosarcinaceae</taxon>
        <taxon>Desulfosarcina</taxon>
    </lineage>
</organism>
<dbReference type="KEGG" id="dov:DSCO28_03320"/>
<feature type="domain" description="Nucleotidyl transferase" evidence="1">
    <location>
        <begin position="14"/>
        <end position="215"/>
    </location>
</feature>
<sequence>MRSAVDDRNKVAASVNGRPFISYLLDRLDSSGFQEVIICSGHKGDDLLERMGNCYKRLKLTYSKEPTALGTAGALRFAEHLISSEEALILNGDSYCDIELDKLIDYHRAKKNAATLVAVWVPDTGRYGAVKIDNGEKIIAFSEKRGVGHPGYVNAGIYIIKKAFFGSIPEGRPVSLEREIFPQWISQGLAVFRHNGGFIDIGTPESYAEAQSYLTELGEDAMAGQVNTK</sequence>
<gene>
    <name evidence="2" type="ORF">DSCO28_03320</name>
</gene>
<dbReference type="SUPFAM" id="SSF53448">
    <property type="entry name" value="Nucleotide-diphospho-sugar transferases"/>
    <property type="match status" value="1"/>
</dbReference>
<evidence type="ECO:0000313" key="3">
    <source>
        <dbReference type="Proteomes" id="UP000425960"/>
    </source>
</evidence>
<proteinExistence type="predicted"/>
<dbReference type="AlphaFoldDB" id="A0A5K7ZFM7"/>
<dbReference type="Pfam" id="PF00483">
    <property type="entry name" value="NTP_transferase"/>
    <property type="match status" value="1"/>
</dbReference>
<evidence type="ECO:0000313" key="2">
    <source>
        <dbReference type="EMBL" id="BBO79766.1"/>
    </source>
</evidence>
<dbReference type="InterPro" id="IPR029044">
    <property type="entry name" value="Nucleotide-diphossugar_trans"/>
</dbReference>